<protein>
    <submittedName>
        <fullName evidence="1">Uncharacterized protein</fullName>
    </submittedName>
</protein>
<reference evidence="1" key="1">
    <citation type="submission" date="2018-02" db="EMBL/GenBank/DDBJ databases">
        <title>Rhizophora mucronata_Transcriptome.</title>
        <authorList>
            <person name="Meera S.P."/>
            <person name="Sreeshan A."/>
            <person name="Augustine A."/>
        </authorList>
    </citation>
    <scope>NUCLEOTIDE SEQUENCE</scope>
    <source>
        <tissue evidence="1">Leaf</tissue>
    </source>
</reference>
<accession>A0A2P2NCQ5</accession>
<proteinExistence type="predicted"/>
<sequence length="20" mass="2334">MLHPIVLLKSDRFLSKVCPH</sequence>
<name>A0A2P2NCQ5_RHIMU</name>
<evidence type="ECO:0000313" key="1">
    <source>
        <dbReference type="EMBL" id="MBX40212.1"/>
    </source>
</evidence>
<dbReference type="AlphaFoldDB" id="A0A2P2NCQ5"/>
<dbReference type="EMBL" id="GGEC01059728">
    <property type="protein sequence ID" value="MBX40212.1"/>
    <property type="molecule type" value="Transcribed_RNA"/>
</dbReference>
<organism evidence="1">
    <name type="scientific">Rhizophora mucronata</name>
    <name type="common">Asiatic mangrove</name>
    <dbReference type="NCBI Taxonomy" id="61149"/>
    <lineage>
        <taxon>Eukaryota</taxon>
        <taxon>Viridiplantae</taxon>
        <taxon>Streptophyta</taxon>
        <taxon>Embryophyta</taxon>
        <taxon>Tracheophyta</taxon>
        <taxon>Spermatophyta</taxon>
        <taxon>Magnoliopsida</taxon>
        <taxon>eudicotyledons</taxon>
        <taxon>Gunneridae</taxon>
        <taxon>Pentapetalae</taxon>
        <taxon>rosids</taxon>
        <taxon>fabids</taxon>
        <taxon>Malpighiales</taxon>
        <taxon>Rhizophoraceae</taxon>
        <taxon>Rhizophora</taxon>
    </lineage>
</organism>